<dbReference type="Pfam" id="PF01381">
    <property type="entry name" value="HTH_3"/>
    <property type="match status" value="1"/>
</dbReference>
<dbReference type="PROSITE" id="PS50943">
    <property type="entry name" value="HTH_CROC1"/>
    <property type="match status" value="1"/>
</dbReference>
<evidence type="ECO:0000259" key="2">
    <source>
        <dbReference type="PROSITE" id="PS50943"/>
    </source>
</evidence>
<evidence type="ECO:0000313" key="4">
    <source>
        <dbReference type="Proteomes" id="UP000239735"/>
    </source>
</evidence>
<name>A0A2N9M8N4_9BACT</name>
<dbReference type="SMART" id="SM00530">
    <property type="entry name" value="HTH_XRE"/>
    <property type="match status" value="1"/>
</dbReference>
<sequence>MSSQLDININSGYSGMESQLYMTPAIINRVKELRMASGWTQEQLAHAAGVSRQSINSIERNRYVPSLELALTFARIFCCPTDQIFHLERP</sequence>
<evidence type="ECO:0000256" key="1">
    <source>
        <dbReference type="ARBA" id="ARBA00023125"/>
    </source>
</evidence>
<evidence type="ECO:0000313" key="3">
    <source>
        <dbReference type="EMBL" id="SPE31826.1"/>
    </source>
</evidence>
<reference evidence="4" key="1">
    <citation type="submission" date="2018-02" db="EMBL/GenBank/DDBJ databases">
        <authorList>
            <person name="Hausmann B."/>
        </authorList>
    </citation>
    <scope>NUCLEOTIDE SEQUENCE [LARGE SCALE GENOMIC DNA]</scope>
    <source>
        <strain evidence="4">Peat soil MAG SbA5</strain>
    </source>
</reference>
<organism evidence="3 4">
    <name type="scientific">Candidatus Sulfuritelmatomonas gaucii</name>
    <dbReference type="NCBI Taxonomy" id="2043161"/>
    <lineage>
        <taxon>Bacteria</taxon>
        <taxon>Pseudomonadati</taxon>
        <taxon>Acidobacteriota</taxon>
        <taxon>Terriglobia</taxon>
        <taxon>Terriglobales</taxon>
        <taxon>Acidobacteriaceae</taxon>
        <taxon>Candidatus Sulfuritelmatomonas</taxon>
    </lineage>
</organism>
<dbReference type="SUPFAM" id="SSF47413">
    <property type="entry name" value="lambda repressor-like DNA-binding domains"/>
    <property type="match status" value="1"/>
</dbReference>
<dbReference type="EMBL" id="OKRB01000154">
    <property type="protein sequence ID" value="SPE31826.1"/>
    <property type="molecule type" value="Genomic_DNA"/>
</dbReference>
<dbReference type="CDD" id="cd00093">
    <property type="entry name" value="HTH_XRE"/>
    <property type="match status" value="1"/>
</dbReference>
<dbReference type="Proteomes" id="UP000239735">
    <property type="component" value="Unassembled WGS sequence"/>
</dbReference>
<dbReference type="PANTHER" id="PTHR46558:SF4">
    <property type="entry name" value="DNA-BIDING PHAGE PROTEIN"/>
    <property type="match status" value="1"/>
</dbReference>
<dbReference type="InterPro" id="IPR001387">
    <property type="entry name" value="Cro/C1-type_HTH"/>
</dbReference>
<keyword evidence="1" id="KW-0238">DNA-binding</keyword>
<dbReference type="GO" id="GO:0003677">
    <property type="term" value="F:DNA binding"/>
    <property type="evidence" value="ECO:0007669"/>
    <property type="project" value="UniProtKB-KW"/>
</dbReference>
<gene>
    <name evidence="3" type="ORF">SBA5_910008</name>
</gene>
<protein>
    <submittedName>
        <fullName evidence="3">Uncharacterized HTH-type transcriptional regulator YgzD (Modular protein)</fullName>
    </submittedName>
</protein>
<accession>A0A2N9M8N4</accession>
<dbReference type="Gene3D" id="1.10.260.40">
    <property type="entry name" value="lambda repressor-like DNA-binding domains"/>
    <property type="match status" value="1"/>
</dbReference>
<feature type="domain" description="HTH cro/C1-type" evidence="2">
    <location>
        <begin position="30"/>
        <end position="84"/>
    </location>
</feature>
<dbReference type="AlphaFoldDB" id="A0A2N9M8N4"/>
<dbReference type="InterPro" id="IPR010982">
    <property type="entry name" value="Lambda_DNA-bd_dom_sf"/>
</dbReference>
<dbReference type="PANTHER" id="PTHR46558">
    <property type="entry name" value="TRACRIPTIONAL REGULATORY PROTEIN-RELATED-RELATED"/>
    <property type="match status" value="1"/>
</dbReference>
<proteinExistence type="predicted"/>